<dbReference type="InterPro" id="IPR050109">
    <property type="entry name" value="HTH-type_TetR-like_transc_reg"/>
</dbReference>
<feature type="DNA-binding region" description="H-T-H motif" evidence="4">
    <location>
        <begin position="17"/>
        <end position="36"/>
    </location>
</feature>
<evidence type="ECO:0000259" key="5">
    <source>
        <dbReference type="PROSITE" id="PS50977"/>
    </source>
</evidence>
<name>A0ABS3X4Q1_9ACTN</name>
<keyword evidence="7" id="KW-1185">Reference proteome</keyword>
<evidence type="ECO:0000256" key="4">
    <source>
        <dbReference type="PROSITE-ProRule" id="PRU00335"/>
    </source>
</evidence>
<accession>A0ABS3X4Q1</accession>
<reference evidence="6 7" key="1">
    <citation type="submission" date="2020-11" db="EMBL/GenBank/DDBJ databases">
        <title>Streptomyces spirodelae sp. nov., isolated from duckweed.</title>
        <authorList>
            <person name="Saimee Y."/>
            <person name="Duangmal K."/>
        </authorList>
    </citation>
    <scope>NUCLEOTIDE SEQUENCE [LARGE SCALE GENOMIC DNA]</scope>
    <source>
        <strain evidence="6 7">S16-07</strain>
    </source>
</reference>
<evidence type="ECO:0000256" key="1">
    <source>
        <dbReference type="ARBA" id="ARBA00023015"/>
    </source>
</evidence>
<dbReference type="PANTHER" id="PTHR30055">
    <property type="entry name" value="HTH-TYPE TRANSCRIPTIONAL REGULATOR RUTR"/>
    <property type="match status" value="1"/>
</dbReference>
<dbReference type="InterPro" id="IPR001647">
    <property type="entry name" value="HTH_TetR"/>
</dbReference>
<comment type="caution">
    <text evidence="6">The sequence shown here is derived from an EMBL/GenBank/DDBJ whole genome shotgun (WGS) entry which is preliminary data.</text>
</comment>
<dbReference type="Proteomes" id="UP001519064">
    <property type="component" value="Unassembled WGS sequence"/>
</dbReference>
<dbReference type="InterPro" id="IPR009057">
    <property type="entry name" value="Homeodomain-like_sf"/>
</dbReference>
<sequence length="183" mass="20185">MQTARDLFIARGYARVTMSEIARTAGTAVKTVYASVGTKVDLLHALIDSDMAGFQTTAALEQLGDASSLESAIALVARGARADYERAQSVIDLLYSAAASDDGAREAWQDVITRYRRALREAAEEIVRKGLVAPRFEVQGVADRLWFCFGLAAWRALVVDCKWTYDDAEKALRRQARCMLTED</sequence>
<dbReference type="PANTHER" id="PTHR30055:SF234">
    <property type="entry name" value="HTH-TYPE TRANSCRIPTIONAL REGULATOR BETI"/>
    <property type="match status" value="1"/>
</dbReference>
<dbReference type="PROSITE" id="PS50977">
    <property type="entry name" value="HTH_TETR_2"/>
    <property type="match status" value="1"/>
</dbReference>
<dbReference type="Pfam" id="PF00440">
    <property type="entry name" value="TetR_N"/>
    <property type="match status" value="1"/>
</dbReference>
<dbReference type="EMBL" id="JADKMA010000003">
    <property type="protein sequence ID" value="MBO8190323.1"/>
    <property type="molecule type" value="Genomic_DNA"/>
</dbReference>
<dbReference type="Gene3D" id="1.10.357.10">
    <property type="entry name" value="Tetracycline Repressor, domain 2"/>
    <property type="match status" value="1"/>
</dbReference>
<keyword evidence="1" id="KW-0805">Transcription regulation</keyword>
<evidence type="ECO:0000256" key="3">
    <source>
        <dbReference type="ARBA" id="ARBA00023163"/>
    </source>
</evidence>
<evidence type="ECO:0000256" key="2">
    <source>
        <dbReference type="ARBA" id="ARBA00023125"/>
    </source>
</evidence>
<dbReference type="RefSeq" id="WP_209237229.1">
    <property type="nucleotide sequence ID" value="NZ_JADKMA010000003.1"/>
</dbReference>
<evidence type="ECO:0000313" key="7">
    <source>
        <dbReference type="Proteomes" id="UP001519064"/>
    </source>
</evidence>
<keyword evidence="2 4" id="KW-0238">DNA-binding</keyword>
<protein>
    <submittedName>
        <fullName evidence="6">Helix-turn-helix transcriptional regulator</fullName>
    </submittedName>
</protein>
<organism evidence="6 7">
    <name type="scientific">Streptomyces oryzae</name>
    <dbReference type="NCBI Taxonomy" id="1434886"/>
    <lineage>
        <taxon>Bacteria</taxon>
        <taxon>Bacillati</taxon>
        <taxon>Actinomycetota</taxon>
        <taxon>Actinomycetes</taxon>
        <taxon>Kitasatosporales</taxon>
        <taxon>Streptomycetaceae</taxon>
        <taxon>Streptomyces</taxon>
    </lineage>
</organism>
<dbReference type="InterPro" id="IPR036271">
    <property type="entry name" value="Tet_transcr_reg_TetR-rel_C_sf"/>
</dbReference>
<gene>
    <name evidence="6" type="ORF">ITI46_01125</name>
</gene>
<proteinExistence type="predicted"/>
<dbReference type="SUPFAM" id="SSF46689">
    <property type="entry name" value="Homeodomain-like"/>
    <property type="match status" value="1"/>
</dbReference>
<keyword evidence="3" id="KW-0804">Transcription</keyword>
<dbReference type="SUPFAM" id="SSF48498">
    <property type="entry name" value="Tetracyclin repressor-like, C-terminal domain"/>
    <property type="match status" value="1"/>
</dbReference>
<evidence type="ECO:0000313" key="6">
    <source>
        <dbReference type="EMBL" id="MBO8190323.1"/>
    </source>
</evidence>
<feature type="domain" description="HTH tetR-type" evidence="5">
    <location>
        <begin position="1"/>
        <end position="54"/>
    </location>
</feature>